<dbReference type="OrthoDB" id="9529881at2759"/>
<dbReference type="GO" id="GO:0002244">
    <property type="term" value="P:hematopoietic progenitor cell differentiation"/>
    <property type="evidence" value="ECO:0007669"/>
    <property type="project" value="TreeGrafter"/>
</dbReference>
<protein>
    <submittedName>
        <fullName evidence="3">Transmembrane protein 190 isoform X1</fullName>
    </submittedName>
</protein>
<dbReference type="GO" id="GO:0002079">
    <property type="term" value="C:inner acrosomal membrane"/>
    <property type="evidence" value="ECO:0007669"/>
    <property type="project" value="TreeGrafter"/>
</dbReference>
<gene>
    <name evidence="3" type="primary">TMEM190</name>
</gene>
<dbReference type="Proteomes" id="UP000515202">
    <property type="component" value="Unplaced"/>
</dbReference>
<evidence type="ECO:0000256" key="1">
    <source>
        <dbReference type="SAM" id="MobiDB-lite"/>
    </source>
</evidence>
<dbReference type="GeneID" id="105304908"/>
<dbReference type="AlphaFoldDB" id="A0A6P6BTQ4"/>
<keyword evidence="3" id="KW-0812">Transmembrane</keyword>
<organism evidence="2 3">
    <name type="scientific">Pteropus vampyrus</name>
    <name type="common">Large flying fox</name>
    <dbReference type="NCBI Taxonomy" id="132908"/>
    <lineage>
        <taxon>Eukaryota</taxon>
        <taxon>Metazoa</taxon>
        <taxon>Chordata</taxon>
        <taxon>Craniata</taxon>
        <taxon>Vertebrata</taxon>
        <taxon>Euteleostomi</taxon>
        <taxon>Mammalia</taxon>
        <taxon>Eutheria</taxon>
        <taxon>Laurasiatheria</taxon>
        <taxon>Chiroptera</taxon>
        <taxon>Yinpterochiroptera</taxon>
        <taxon>Pteropodoidea</taxon>
        <taxon>Pteropodidae</taxon>
        <taxon>Pteropodinae</taxon>
        <taxon>Pteropus</taxon>
    </lineage>
</organism>
<evidence type="ECO:0000313" key="2">
    <source>
        <dbReference type="Proteomes" id="UP000515202"/>
    </source>
</evidence>
<reference evidence="3" key="1">
    <citation type="submission" date="2025-08" db="UniProtKB">
        <authorList>
            <consortium name="RefSeq"/>
        </authorList>
    </citation>
    <scope>IDENTIFICATION</scope>
    <source>
        <tissue evidence="3">Kidney</tissue>
    </source>
</reference>
<dbReference type="PANTHER" id="PTHR37868:SF1">
    <property type="entry name" value="TRANSMEMBRANE PROTEIN 190"/>
    <property type="match status" value="1"/>
</dbReference>
<dbReference type="PANTHER" id="PTHR37868">
    <property type="entry name" value="TRANSMEMBRANE PROTEIN 190"/>
    <property type="match status" value="1"/>
</dbReference>
<accession>A0A6P6BTQ4</accession>
<feature type="compositionally biased region" description="Acidic residues" evidence="1">
    <location>
        <begin position="200"/>
        <end position="215"/>
    </location>
</feature>
<dbReference type="RefSeq" id="XP_023378493.1">
    <property type="nucleotide sequence ID" value="XM_023522725.1"/>
</dbReference>
<evidence type="ECO:0000313" key="3">
    <source>
        <dbReference type="RefSeq" id="XP_023378493.1"/>
    </source>
</evidence>
<name>A0A6P6BTQ4_PTEVA</name>
<dbReference type="InterPro" id="IPR028248">
    <property type="entry name" value="TMEM190"/>
</dbReference>
<dbReference type="CTD" id="147744"/>
<proteinExistence type="predicted"/>
<keyword evidence="3" id="KW-0472">Membrane</keyword>
<sequence>MESKGSSTHGVVREMCGTGRAVGVKQRSRIPIFVCAYDAATEMGCVTTSGRMVSEWKPVSLGRGQSWHLGLKFHVFQRTCGGSTCGRWAGRAEAFSSSSPASACSGEWGLSSGGAGWEHLAPEERADRLRKVCPLPTRWARRRDMLRLPGFLQGKCSLPRTVSLLSKDRGTVSEKKSVGSMPTSVPLEGTLDVSGATEGEGTEGGEDTEGGDEED</sequence>
<keyword evidence="2" id="KW-1185">Reference proteome</keyword>
<dbReference type="Pfam" id="PF15431">
    <property type="entry name" value="TMEM190"/>
    <property type="match status" value="1"/>
</dbReference>
<feature type="region of interest" description="Disordered" evidence="1">
    <location>
        <begin position="169"/>
        <end position="215"/>
    </location>
</feature>